<dbReference type="PANTHER" id="PTHR30383">
    <property type="entry name" value="THIOESTERASE 1/PROTEASE 1/LYSOPHOSPHOLIPASE L1"/>
    <property type="match status" value="1"/>
</dbReference>
<accession>A0A9X5AT82</accession>
<dbReference type="AlphaFoldDB" id="A0A9X5AT82"/>
<feature type="compositionally biased region" description="Pro residues" evidence="1">
    <location>
        <begin position="113"/>
        <end position="125"/>
    </location>
</feature>
<comment type="caution">
    <text evidence="2">The sequence shown here is derived from an EMBL/GenBank/DDBJ whole genome shotgun (WGS) entry which is preliminary data.</text>
</comment>
<dbReference type="Gene3D" id="3.40.50.1110">
    <property type="entry name" value="SGNH hydrolase"/>
    <property type="match status" value="1"/>
</dbReference>
<proteinExistence type="predicted"/>
<feature type="compositionally biased region" description="Low complexity" evidence="1">
    <location>
        <begin position="23"/>
        <end position="40"/>
    </location>
</feature>
<feature type="region of interest" description="Disordered" evidence="1">
    <location>
        <begin position="515"/>
        <end position="566"/>
    </location>
</feature>
<feature type="region of interest" description="Disordered" evidence="1">
    <location>
        <begin position="1"/>
        <end position="40"/>
    </location>
</feature>
<sequence length="601" mass="64838">MRPRVAAPPDEPARCGADPSGVRSRPTMTRRTMRGTGRAPRIRAPGLGGVLARALVVLGLVVAAQAGLLLAPGGVTPAAAQLFDDRFPFQNPFGNPFRRQQQQQQQQYWNPFQPQPEPRQAPPPVDYSKAPAPKKPESAPTTNVLVFGDSLADWLAYGLEVSFTESPEMGVIRKHRTQSGLIRQEVRSDPRGEHPDWPKAIQEMLAGERPDFIVMMVGLNDRRPIREPRAARAGVTRPGQPPPAGTPDEPPAEGGGDAQATGSGTHEFRSERWSELYIRRIDETIAALKSKGVPVFWVGLPPVRGTRSTADISYLNDLFRSRADRGGIVYVDVWDGFVDEAGRFAQQGPDVDGQIRRLRTADGVHFTQAGARKLAHYVERELQRWMTRGTPVALPVEEPAKGPEPAKPAAAEPSAPPPPAGTARPLSGPVITLGPVPIPGDGDDQLAGGPRQTKTAALDAVATKVMVKGEPMPAPAGRADDFAWPRREPAAVGADPVVAYTTLPMTPMKAERQMVADAPASAPAAGAGGATAAAQPGPARPAAPSTPRVARSQPQPQQPQVFGWFGQPYRQPQYQTYQQQQQQYRQVQRPTFFPFLFGGGR</sequence>
<feature type="compositionally biased region" description="Pro residues" evidence="1">
    <location>
        <begin position="239"/>
        <end position="249"/>
    </location>
</feature>
<protein>
    <submittedName>
        <fullName evidence="2">DUF459 domain-containing protein</fullName>
    </submittedName>
</protein>
<dbReference type="InterPro" id="IPR051532">
    <property type="entry name" value="Ester_Hydrolysis_Enzymes"/>
</dbReference>
<dbReference type="PANTHER" id="PTHR30383:SF5">
    <property type="entry name" value="SGNH HYDROLASE-TYPE ESTERASE DOMAIN-CONTAINING PROTEIN"/>
    <property type="match status" value="1"/>
</dbReference>
<evidence type="ECO:0000313" key="2">
    <source>
        <dbReference type="EMBL" id="MTW18302.1"/>
    </source>
</evidence>
<reference evidence="2 3" key="1">
    <citation type="submission" date="2019-11" db="EMBL/GenBank/DDBJ databases">
        <title>Whole-genome sequence of Rhodoplanes serenus DSM 18633, type strain.</title>
        <authorList>
            <person name="Kyndt J.A."/>
            <person name="Meyer T.E."/>
        </authorList>
    </citation>
    <scope>NUCLEOTIDE SEQUENCE [LARGE SCALE GENOMIC DNA]</scope>
    <source>
        <strain evidence="2 3">DSM 18633</strain>
    </source>
</reference>
<dbReference type="SUPFAM" id="SSF52266">
    <property type="entry name" value="SGNH hydrolase"/>
    <property type="match status" value="1"/>
</dbReference>
<feature type="region of interest" description="Disordered" evidence="1">
    <location>
        <begin position="90"/>
        <end position="141"/>
    </location>
</feature>
<dbReference type="InterPro" id="IPR007407">
    <property type="entry name" value="DUF459"/>
</dbReference>
<feature type="compositionally biased region" description="Low complexity" evidence="1">
    <location>
        <begin position="516"/>
        <end position="543"/>
    </location>
</feature>
<evidence type="ECO:0000313" key="3">
    <source>
        <dbReference type="Proteomes" id="UP000438991"/>
    </source>
</evidence>
<organism evidence="2 3">
    <name type="scientific">Rhodoplanes serenus</name>
    <dbReference type="NCBI Taxonomy" id="200615"/>
    <lineage>
        <taxon>Bacteria</taxon>
        <taxon>Pseudomonadati</taxon>
        <taxon>Pseudomonadota</taxon>
        <taxon>Alphaproteobacteria</taxon>
        <taxon>Hyphomicrobiales</taxon>
        <taxon>Nitrobacteraceae</taxon>
        <taxon>Rhodoplanes</taxon>
    </lineage>
</organism>
<feature type="region of interest" description="Disordered" evidence="1">
    <location>
        <begin position="224"/>
        <end position="268"/>
    </location>
</feature>
<dbReference type="InterPro" id="IPR036514">
    <property type="entry name" value="SGNH_hydro_sf"/>
</dbReference>
<name>A0A9X5AT82_9BRAD</name>
<gene>
    <name evidence="2" type="ORF">GJ689_19045</name>
</gene>
<dbReference type="CDD" id="cd01829">
    <property type="entry name" value="SGNH_hydrolase_peri2"/>
    <property type="match status" value="1"/>
</dbReference>
<dbReference type="EMBL" id="WNKV01000016">
    <property type="protein sequence ID" value="MTW18302.1"/>
    <property type="molecule type" value="Genomic_DNA"/>
</dbReference>
<dbReference type="Pfam" id="PF04311">
    <property type="entry name" value="DUF459"/>
    <property type="match status" value="2"/>
</dbReference>
<dbReference type="Proteomes" id="UP000438991">
    <property type="component" value="Unassembled WGS sequence"/>
</dbReference>
<feature type="region of interest" description="Disordered" evidence="1">
    <location>
        <begin position="389"/>
        <end position="454"/>
    </location>
</feature>
<dbReference type="GO" id="GO:0004622">
    <property type="term" value="F:phosphatidylcholine lysophospholipase activity"/>
    <property type="evidence" value="ECO:0007669"/>
    <property type="project" value="TreeGrafter"/>
</dbReference>
<evidence type="ECO:0000256" key="1">
    <source>
        <dbReference type="SAM" id="MobiDB-lite"/>
    </source>
</evidence>